<proteinExistence type="inferred from homology"/>
<evidence type="ECO:0000313" key="4">
    <source>
        <dbReference type="EMBL" id="MBN7823593.1"/>
    </source>
</evidence>
<dbReference type="PANTHER" id="PTHR30160:SF21">
    <property type="entry name" value="LIPOPOLYSACCHARIDE CORE HEPTOSYLTRANSFERASE OPSX"/>
    <property type="match status" value="1"/>
</dbReference>
<evidence type="ECO:0000256" key="2">
    <source>
        <dbReference type="ARBA" id="ARBA00022679"/>
    </source>
</evidence>
<dbReference type="InterPro" id="IPR002201">
    <property type="entry name" value="Glyco_trans_9"/>
</dbReference>
<dbReference type="SUPFAM" id="SSF53756">
    <property type="entry name" value="UDP-Glycosyltransferase/glycogen phosphorylase"/>
    <property type="match status" value="1"/>
</dbReference>
<gene>
    <name evidence="4" type="ORF">J0A66_00015</name>
</gene>
<protein>
    <submittedName>
        <fullName evidence="4">Glycosyltransferase family 9 protein</fullName>
    </submittedName>
</protein>
<name>A0A939DJ18_9ALTE</name>
<dbReference type="Pfam" id="PF01075">
    <property type="entry name" value="Glyco_transf_9"/>
    <property type="match status" value="1"/>
</dbReference>
<accession>A0A939DJ18</accession>
<sequence>MSLNNLCILRLSAIGDVCHAMALVQRIRHHWPDCRITWVIGKIEHQLVGDIPGIRFVVFDKKQGRAAYQRLKTELAGEVFDALLLMQVAFRANLAARQIRARRKIGFDWQRSKELHWWFTDTRIAPQRHAHVLDGFMAFADAIGVPPVEKPQWHIPIPKEHREWADTQAKGLGKFVIISPAASKAERNWLPERYAQVADYLHQKGFTVVLCGGPAKLDRELADKIKQHTNIVQEDYVGKTNLKQLLALIERAELVIAPDTGPAHMATTVGTPVIGLYAHSNPRRTGPYLDLDKVVSVYDQVVEEQKGKSWQELPWGTRVKGGDLMARIQAGTVVEQIDKLLLTNKICPVSEPC</sequence>
<evidence type="ECO:0000256" key="1">
    <source>
        <dbReference type="ARBA" id="ARBA00022676"/>
    </source>
</evidence>
<dbReference type="RefSeq" id="WP_206571720.1">
    <property type="nucleotide sequence ID" value="NZ_JAFKCV010000001.1"/>
</dbReference>
<keyword evidence="2" id="KW-0808">Transferase</keyword>
<dbReference type="GO" id="GO:0008713">
    <property type="term" value="F:ADP-heptose-lipopolysaccharide heptosyltransferase activity"/>
    <property type="evidence" value="ECO:0007669"/>
    <property type="project" value="TreeGrafter"/>
</dbReference>
<dbReference type="FunFam" id="3.40.50.2000:FF:000023">
    <property type="entry name" value="ADP-heptose--LPS heptosyltransferase II"/>
    <property type="match status" value="1"/>
</dbReference>
<comment type="caution">
    <text evidence="4">The sequence shown here is derived from an EMBL/GenBank/DDBJ whole genome shotgun (WGS) entry which is preliminary data.</text>
</comment>
<dbReference type="GO" id="GO:0005829">
    <property type="term" value="C:cytosol"/>
    <property type="evidence" value="ECO:0007669"/>
    <property type="project" value="TreeGrafter"/>
</dbReference>
<keyword evidence="5" id="KW-1185">Reference proteome</keyword>
<organism evidence="4 5">
    <name type="scientific">Bowmanella dokdonensis</name>
    <dbReference type="NCBI Taxonomy" id="751969"/>
    <lineage>
        <taxon>Bacteria</taxon>
        <taxon>Pseudomonadati</taxon>
        <taxon>Pseudomonadota</taxon>
        <taxon>Gammaproteobacteria</taxon>
        <taxon>Alteromonadales</taxon>
        <taxon>Alteromonadaceae</taxon>
        <taxon>Bowmanella</taxon>
    </lineage>
</organism>
<dbReference type="EMBL" id="JAFKCV010000001">
    <property type="protein sequence ID" value="MBN7823593.1"/>
    <property type="molecule type" value="Genomic_DNA"/>
</dbReference>
<dbReference type="InterPro" id="IPR051199">
    <property type="entry name" value="LPS_LOS_Heptosyltrfase"/>
</dbReference>
<dbReference type="PANTHER" id="PTHR30160">
    <property type="entry name" value="TETRAACYLDISACCHARIDE 4'-KINASE-RELATED"/>
    <property type="match status" value="1"/>
</dbReference>
<dbReference type="Gene3D" id="3.40.50.2000">
    <property type="entry name" value="Glycogen Phosphorylase B"/>
    <property type="match status" value="2"/>
</dbReference>
<dbReference type="CDD" id="cd03789">
    <property type="entry name" value="GT9_LPS_heptosyltransferase"/>
    <property type="match status" value="1"/>
</dbReference>
<comment type="similarity">
    <text evidence="3">Belongs to the glycosyltransferase 9 family.</text>
</comment>
<dbReference type="Proteomes" id="UP000664654">
    <property type="component" value="Unassembled WGS sequence"/>
</dbReference>
<dbReference type="GO" id="GO:0009244">
    <property type="term" value="P:lipopolysaccharide core region biosynthetic process"/>
    <property type="evidence" value="ECO:0007669"/>
    <property type="project" value="TreeGrafter"/>
</dbReference>
<reference evidence="4" key="1">
    <citation type="submission" date="2021-03" db="EMBL/GenBank/DDBJ databases">
        <title>novel species isolated from a fishpond in China.</title>
        <authorList>
            <person name="Lu H."/>
            <person name="Cai Z."/>
        </authorList>
    </citation>
    <scope>NUCLEOTIDE SEQUENCE</scope>
    <source>
        <strain evidence="4">JCM 30855</strain>
    </source>
</reference>
<dbReference type="AlphaFoldDB" id="A0A939DJ18"/>
<evidence type="ECO:0000313" key="5">
    <source>
        <dbReference type="Proteomes" id="UP000664654"/>
    </source>
</evidence>
<evidence type="ECO:0000256" key="3">
    <source>
        <dbReference type="ARBA" id="ARBA00043995"/>
    </source>
</evidence>
<keyword evidence="1" id="KW-0328">Glycosyltransferase</keyword>